<comment type="cofactor">
    <cofactor evidence="1 5">
        <name>heme</name>
        <dbReference type="ChEBI" id="CHEBI:30413"/>
    </cofactor>
</comment>
<keyword evidence="4 5" id="KW-0408">Iron</keyword>
<evidence type="ECO:0000256" key="6">
    <source>
        <dbReference type="RuleBase" id="RU000461"/>
    </source>
</evidence>
<dbReference type="InterPro" id="IPR036396">
    <property type="entry name" value="Cyt_P450_sf"/>
</dbReference>
<dbReference type="PRINTS" id="PR00463">
    <property type="entry name" value="EP450I"/>
</dbReference>
<keyword evidence="3 5" id="KW-0479">Metal-binding</keyword>
<feature type="binding site" description="axial binding residue" evidence="5">
    <location>
        <position position="238"/>
    </location>
    <ligand>
        <name>heme</name>
        <dbReference type="ChEBI" id="CHEBI:30413"/>
    </ligand>
    <ligandPart>
        <name>Fe</name>
        <dbReference type="ChEBI" id="CHEBI:18248"/>
    </ligandPart>
</feature>
<dbReference type="EMBL" id="GG745334">
    <property type="protein sequence ID" value="KNE59344.1"/>
    <property type="molecule type" value="Genomic_DNA"/>
</dbReference>
<evidence type="ECO:0000256" key="5">
    <source>
        <dbReference type="PIRSR" id="PIRSR602401-1"/>
    </source>
</evidence>
<dbReference type="AlphaFoldDB" id="A0A0L0SAA4"/>
<dbReference type="Proteomes" id="UP000054350">
    <property type="component" value="Unassembled WGS sequence"/>
</dbReference>
<dbReference type="GO" id="GO:0016705">
    <property type="term" value="F:oxidoreductase activity, acting on paired donors, with incorporation or reduction of molecular oxygen"/>
    <property type="evidence" value="ECO:0007669"/>
    <property type="project" value="InterPro"/>
</dbReference>
<dbReference type="InterPro" id="IPR001128">
    <property type="entry name" value="Cyt_P450"/>
</dbReference>
<dbReference type="VEuPathDB" id="FungiDB:AMAG_03642"/>
<accession>A0A0L0SAA4</accession>
<dbReference type="eggNOG" id="KOG0157">
    <property type="taxonomic scope" value="Eukaryota"/>
</dbReference>
<dbReference type="OrthoDB" id="1470350at2759"/>
<dbReference type="STRING" id="578462.A0A0L0SAA4"/>
<dbReference type="SUPFAM" id="SSF48264">
    <property type="entry name" value="Cytochrome P450"/>
    <property type="match status" value="1"/>
</dbReference>
<comment type="similarity">
    <text evidence="2 6">Belongs to the cytochrome P450 family.</text>
</comment>
<evidence type="ECO:0008006" key="9">
    <source>
        <dbReference type="Google" id="ProtNLM"/>
    </source>
</evidence>
<gene>
    <name evidence="7" type="ORF">AMAG_03642</name>
</gene>
<dbReference type="InterPro" id="IPR017972">
    <property type="entry name" value="Cyt_P450_CS"/>
</dbReference>
<name>A0A0L0SAA4_ALLM3</name>
<evidence type="ECO:0000313" key="7">
    <source>
        <dbReference type="EMBL" id="KNE59344.1"/>
    </source>
</evidence>
<reference evidence="8" key="2">
    <citation type="submission" date="2009-11" db="EMBL/GenBank/DDBJ databases">
        <title>The Genome Sequence of Allomyces macrogynus strain ATCC 38327.</title>
        <authorList>
            <consortium name="The Broad Institute Genome Sequencing Platform"/>
            <person name="Russ C."/>
            <person name="Cuomo C."/>
            <person name="Shea T."/>
            <person name="Young S.K."/>
            <person name="Zeng Q."/>
            <person name="Koehrsen M."/>
            <person name="Haas B."/>
            <person name="Borodovsky M."/>
            <person name="Guigo R."/>
            <person name="Alvarado L."/>
            <person name="Berlin A."/>
            <person name="Borenstein D."/>
            <person name="Chen Z."/>
            <person name="Engels R."/>
            <person name="Freedman E."/>
            <person name="Gellesch M."/>
            <person name="Goldberg J."/>
            <person name="Griggs A."/>
            <person name="Gujja S."/>
            <person name="Heiman D."/>
            <person name="Hepburn T."/>
            <person name="Howarth C."/>
            <person name="Jen D."/>
            <person name="Larson L."/>
            <person name="Lewis B."/>
            <person name="Mehta T."/>
            <person name="Park D."/>
            <person name="Pearson M."/>
            <person name="Roberts A."/>
            <person name="Saif S."/>
            <person name="Shenoy N."/>
            <person name="Sisk P."/>
            <person name="Stolte C."/>
            <person name="Sykes S."/>
            <person name="Walk T."/>
            <person name="White J."/>
            <person name="Yandava C."/>
            <person name="Burger G."/>
            <person name="Gray M.W."/>
            <person name="Holland P.W.H."/>
            <person name="King N."/>
            <person name="Lang F.B.F."/>
            <person name="Roger A.J."/>
            <person name="Ruiz-Trillo I."/>
            <person name="Lander E."/>
            <person name="Nusbaum C."/>
        </authorList>
    </citation>
    <scope>NUCLEOTIDE SEQUENCE [LARGE SCALE GENOMIC DNA]</scope>
    <source>
        <strain evidence="8">ATCC 38327</strain>
    </source>
</reference>
<dbReference type="PROSITE" id="PS00086">
    <property type="entry name" value="CYTOCHROME_P450"/>
    <property type="match status" value="1"/>
</dbReference>
<dbReference type="PANTHER" id="PTHR24305:SF166">
    <property type="entry name" value="CYTOCHROME P450 12A4, MITOCHONDRIAL-RELATED"/>
    <property type="match status" value="1"/>
</dbReference>
<keyword evidence="8" id="KW-1185">Reference proteome</keyword>
<keyword evidence="6" id="KW-0560">Oxidoreductase</keyword>
<organism evidence="7 8">
    <name type="scientific">Allomyces macrogynus (strain ATCC 38327)</name>
    <name type="common">Allomyces javanicus var. macrogynus</name>
    <dbReference type="NCBI Taxonomy" id="578462"/>
    <lineage>
        <taxon>Eukaryota</taxon>
        <taxon>Fungi</taxon>
        <taxon>Fungi incertae sedis</taxon>
        <taxon>Blastocladiomycota</taxon>
        <taxon>Blastocladiomycetes</taxon>
        <taxon>Blastocladiales</taxon>
        <taxon>Blastocladiaceae</taxon>
        <taxon>Allomyces</taxon>
    </lineage>
</organism>
<dbReference type="GO" id="GO:0020037">
    <property type="term" value="F:heme binding"/>
    <property type="evidence" value="ECO:0007669"/>
    <property type="project" value="InterPro"/>
</dbReference>
<dbReference type="PRINTS" id="PR00385">
    <property type="entry name" value="P450"/>
</dbReference>
<keyword evidence="5 6" id="KW-0349">Heme</keyword>
<dbReference type="GO" id="GO:0004497">
    <property type="term" value="F:monooxygenase activity"/>
    <property type="evidence" value="ECO:0007669"/>
    <property type="project" value="UniProtKB-KW"/>
</dbReference>
<evidence type="ECO:0000256" key="3">
    <source>
        <dbReference type="ARBA" id="ARBA00022723"/>
    </source>
</evidence>
<evidence type="ECO:0000256" key="1">
    <source>
        <dbReference type="ARBA" id="ARBA00001971"/>
    </source>
</evidence>
<reference evidence="7 8" key="1">
    <citation type="submission" date="2009-11" db="EMBL/GenBank/DDBJ databases">
        <title>Annotation of Allomyces macrogynus ATCC 38327.</title>
        <authorList>
            <consortium name="The Broad Institute Genome Sequencing Platform"/>
            <person name="Russ C."/>
            <person name="Cuomo C."/>
            <person name="Burger G."/>
            <person name="Gray M.W."/>
            <person name="Holland P.W.H."/>
            <person name="King N."/>
            <person name="Lang F.B.F."/>
            <person name="Roger A.J."/>
            <person name="Ruiz-Trillo I."/>
            <person name="Young S.K."/>
            <person name="Zeng Q."/>
            <person name="Gargeya S."/>
            <person name="Fitzgerald M."/>
            <person name="Haas B."/>
            <person name="Abouelleil A."/>
            <person name="Alvarado L."/>
            <person name="Arachchi H.M."/>
            <person name="Berlin A."/>
            <person name="Chapman S.B."/>
            <person name="Gearin G."/>
            <person name="Goldberg J."/>
            <person name="Griggs A."/>
            <person name="Gujja S."/>
            <person name="Hansen M."/>
            <person name="Heiman D."/>
            <person name="Howarth C."/>
            <person name="Larimer J."/>
            <person name="Lui A."/>
            <person name="MacDonald P.J.P."/>
            <person name="McCowen C."/>
            <person name="Montmayeur A."/>
            <person name="Murphy C."/>
            <person name="Neiman D."/>
            <person name="Pearson M."/>
            <person name="Priest M."/>
            <person name="Roberts A."/>
            <person name="Saif S."/>
            <person name="Shea T."/>
            <person name="Sisk P."/>
            <person name="Stolte C."/>
            <person name="Sykes S."/>
            <person name="Wortman J."/>
            <person name="Nusbaum C."/>
            <person name="Birren B."/>
        </authorList>
    </citation>
    <scope>NUCLEOTIDE SEQUENCE [LARGE SCALE GENOMIC DNA]</scope>
    <source>
        <strain evidence="7 8">ATCC 38327</strain>
    </source>
</reference>
<dbReference type="OMA" id="VMRKCQE"/>
<dbReference type="Pfam" id="PF00067">
    <property type="entry name" value="p450"/>
    <property type="match status" value="1"/>
</dbReference>
<keyword evidence="6" id="KW-0503">Monooxygenase</keyword>
<evidence type="ECO:0000313" key="8">
    <source>
        <dbReference type="Proteomes" id="UP000054350"/>
    </source>
</evidence>
<evidence type="ECO:0000256" key="4">
    <source>
        <dbReference type="ARBA" id="ARBA00023004"/>
    </source>
</evidence>
<dbReference type="InterPro" id="IPR002401">
    <property type="entry name" value="Cyt_P450_E_grp-I"/>
</dbReference>
<evidence type="ECO:0000256" key="2">
    <source>
        <dbReference type="ARBA" id="ARBA00010617"/>
    </source>
</evidence>
<protein>
    <recommendedName>
        <fullName evidence="9">Cytochrome P450</fullName>
    </recommendedName>
</protein>
<dbReference type="Gene3D" id="1.10.630.10">
    <property type="entry name" value="Cytochrome P450"/>
    <property type="match status" value="1"/>
</dbReference>
<dbReference type="GO" id="GO:0005506">
    <property type="term" value="F:iron ion binding"/>
    <property type="evidence" value="ECO:0007669"/>
    <property type="project" value="InterPro"/>
</dbReference>
<dbReference type="PANTHER" id="PTHR24305">
    <property type="entry name" value="CYTOCHROME P450"/>
    <property type="match status" value="1"/>
</dbReference>
<proteinExistence type="inferred from homology"/>
<dbReference type="InterPro" id="IPR050121">
    <property type="entry name" value="Cytochrome_P450_monoxygenase"/>
</dbReference>
<sequence>MPLVRRFLRWTPMYTQLERRVGKVNTCILDLVDRKLAALKSRKDSGLVASEQDTDWPDFMVEAADGDTEYTREDLRCDTVIFFVAGRDTTSNALTAAIYFLGQHPAVQEHARAEVLAILDNVHPTCSASEFPYLSNGQASHLPDLAAKIKETLRLYPSIPTIPQRVTITTATLHDGTSLPPGMRVVTSAMALHRSPELWGDDADLFRTERFMDVDSDKMHAGAHGFKLVPFGAGQRVCLGQSFSIMEQRVVLVMLLARYEWATAGDAEAMRGTPRTKAMRGTPRSTRGGLMQMVGVEAVFKRRE</sequence>